<organism evidence="2 3">
    <name type="scientific">Bdellovibrio bacteriovorus (strain ATCC 15356 / DSM 50701 / NCIMB 9529 / HD100)</name>
    <dbReference type="NCBI Taxonomy" id="264462"/>
    <lineage>
        <taxon>Bacteria</taxon>
        <taxon>Pseudomonadati</taxon>
        <taxon>Bdellovibrionota</taxon>
        <taxon>Bdellovibrionia</taxon>
        <taxon>Bdellovibrionales</taxon>
        <taxon>Pseudobdellovibrionaceae</taxon>
        <taxon>Bdellovibrio</taxon>
    </lineage>
</organism>
<dbReference type="InterPro" id="IPR015797">
    <property type="entry name" value="NUDIX_hydrolase-like_dom_sf"/>
</dbReference>
<evidence type="ECO:0000259" key="1">
    <source>
        <dbReference type="PROSITE" id="PS51462"/>
    </source>
</evidence>
<evidence type="ECO:0000313" key="3">
    <source>
        <dbReference type="Proteomes" id="UP000008080"/>
    </source>
</evidence>
<evidence type="ECO:0000313" key="2">
    <source>
        <dbReference type="EMBL" id="CAE78614.1"/>
    </source>
</evidence>
<dbReference type="STRING" id="264462.Bd0654"/>
<dbReference type="PROSITE" id="PS51462">
    <property type="entry name" value="NUDIX"/>
    <property type="match status" value="1"/>
</dbReference>
<dbReference type="HOGENOM" id="CLU_040940_5_3_7"/>
<dbReference type="InterPro" id="IPR045121">
    <property type="entry name" value="CoAse"/>
</dbReference>
<dbReference type="Proteomes" id="UP000008080">
    <property type="component" value="Chromosome"/>
</dbReference>
<accession>Q6MQ33</accession>
<reference evidence="2 3" key="1">
    <citation type="journal article" date="2004" name="Science">
        <title>A predator unmasked: life cycle of Bdellovibrio bacteriovorus from a genomic perspective.</title>
        <authorList>
            <person name="Rendulic S."/>
            <person name="Jagtap P."/>
            <person name="Rosinus A."/>
            <person name="Eppinger M."/>
            <person name="Baar C."/>
            <person name="Lanz C."/>
            <person name="Keller H."/>
            <person name="Lambert C."/>
            <person name="Evans K.J."/>
            <person name="Goesmann A."/>
            <person name="Meyer F."/>
            <person name="Sockett R.E."/>
            <person name="Schuster S.C."/>
        </authorList>
    </citation>
    <scope>NUCLEOTIDE SEQUENCE [LARGE SCALE GENOMIC DNA]</scope>
    <source>
        <strain evidence="3">ATCC 15356 / DSM 50701 / NCIMB 9529 / HD100</strain>
    </source>
</reference>
<feature type="domain" description="Nudix hydrolase" evidence="1">
    <location>
        <begin position="38"/>
        <end position="185"/>
    </location>
</feature>
<dbReference type="GO" id="GO:0010945">
    <property type="term" value="F:coenzyme A diphosphatase activity"/>
    <property type="evidence" value="ECO:0007669"/>
    <property type="project" value="InterPro"/>
</dbReference>
<sequence length="211" mass="23936">MPLVLFSGYLEGVMSSLKESLYSAINVTMPLDLSTQLGRHACVALILRGNSLENLELGYIQRAFSDSDRWSGQLAFPGGKREDSDKTDLDAALRETLEEVGIDLTNPELLGRLNDIQARKAGTMLDFYIRPFVFFTERNFNIVLDKTEVADFFWVPLKEIQNPQRVTTYRLQRENIGLELPAVYLDREPPLWGLSYMMTLNLLEVLAAANK</sequence>
<dbReference type="PANTHER" id="PTHR12992:SF44">
    <property type="entry name" value="NUDIX HYDROLASE DOMAIN-CONTAINING PROTEIN"/>
    <property type="match status" value="1"/>
</dbReference>
<dbReference type="EMBL" id="BX842647">
    <property type="protein sequence ID" value="CAE78614.1"/>
    <property type="molecule type" value="Genomic_DNA"/>
</dbReference>
<proteinExistence type="predicted"/>
<dbReference type="Gene3D" id="3.90.79.10">
    <property type="entry name" value="Nucleoside Triphosphate Pyrophosphohydrolase"/>
    <property type="match status" value="1"/>
</dbReference>
<dbReference type="PANTHER" id="PTHR12992">
    <property type="entry name" value="NUDIX HYDROLASE"/>
    <property type="match status" value="1"/>
</dbReference>
<dbReference type="AlphaFoldDB" id="Q6MQ33"/>
<dbReference type="InterPro" id="IPR000086">
    <property type="entry name" value="NUDIX_hydrolase_dom"/>
</dbReference>
<dbReference type="KEGG" id="bba:Bd0654"/>
<gene>
    <name evidence="2" type="ordered locus">Bd0654</name>
</gene>
<dbReference type="CDD" id="cd03426">
    <property type="entry name" value="NUDIX_CoAse_Nudt7"/>
    <property type="match status" value="1"/>
</dbReference>
<keyword evidence="3" id="KW-1185">Reference proteome</keyword>
<dbReference type="eggNOG" id="COG0494">
    <property type="taxonomic scope" value="Bacteria"/>
</dbReference>
<dbReference type="SUPFAM" id="SSF55811">
    <property type="entry name" value="Nudix"/>
    <property type="match status" value="1"/>
</dbReference>
<protein>
    <submittedName>
        <fullName evidence="2">MutT/nudix family protein</fullName>
    </submittedName>
</protein>
<dbReference type="Pfam" id="PF00293">
    <property type="entry name" value="NUDIX"/>
    <property type="match status" value="1"/>
</dbReference>
<name>Q6MQ33_BDEBA</name>